<proteinExistence type="inferred from homology"/>
<sequence length="244" mass="26119">MSAKVAAIPGGAKGIGRDIALELASQGWQVAICYRNSEQAAKATCDEIVKRGGQAFLLQADVAQVEAARRFVQEVEQRWGRIDALIHCAGPYHRIKLFDETPQGWNDMFAGNLHSLFYVAQAAVPGMIQRKSGRIVTFSMANADQMVSQPDVTAHYIAKAGVLILTRTLAKLLAPHGITVNAVSPGFIDSGSAPPEELAGMTKRIPAGYIGQVGDITAAVRYLLSDEARYVNGANLQISGAWGI</sequence>
<dbReference type="RefSeq" id="WP_289270328.1">
    <property type="nucleotide sequence ID" value="NZ_OX365700.1"/>
</dbReference>
<dbReference type="Pfam" id="PF13561">
    <property type="entry name" value="adh_short_C2"/>
    <property type="match status" value="1"/>
</dbReference>
<dbReference type="Gene3D" id="3.40.50.720">
    <property type="entry name" value="NAD(P)-binding Rossmann-like Domain"/>
    <property type="match status" value="1"/>
</dbReference>
<organism evidence="4 5">
    <name type="scientific">Nitrospira tepida</name>
    <dbReference type="NCBI Taxonomy" id="2973512"/>
    <lineage>
        <taxon>Bacteria</taxon>
        <taxon>Pseudomonadati</taxon>
        <taxon>Nitrospirota</taxon>
        <taxon>Nitrospiria</taxon>
        <taxon>Nitrospirales</taxon>
        <taxon>Nitrospiraceae</taxon>
        <taxon>Nitrospira</taxon>
    </lineage>
</organism>
<accession>A0AA86N244</accession>
<evidence type="ECO:0000313" key="4">
    <source>
        <dbReference type="EMBL" id="CAI4033265.1"/>
    </source>
</evidence>
<dbReference type="Proteomes" id="UP001179121">
    <property type="component" value="Chromosome"/>
</dbReference>
<dbReference type="KEGG" id="nti:DNFV4_03701"/>
<feature type="domain" description="Ketoreductase" evidence="3">
    <location>
        <begin position="4"/>
        <end position="146"/>
    </location>
</feature>
<keyword evidence="2" id="KW-0560">Oxidoreductase</keyword>
<comment type="similarity">
    <text evidence="1">Belongs to the short-chain dehydrogenases/reductases (SDR) family.</text>
</comment>
<dbReference type="InterPro" id="IPR036291">
    <property type="entry name" value="NAD(P)-bd_dom_sf"/>
</dbReference>
<dbReference type="FunFam" id="3.40.50.720:FF:000084">
    <property type="entry name" value="Short-chain dehydrogenase reductase"/>
    <property type="match status" value="1"/>
</dbReference>
<reference evidence="4" key="1">
    <citation type="submission" date="2022-10" db="EMBL/GenBank/DDBJ databases">
        <authorList>
            <person name="Koch H."/>
        </authorList>
    </citation>
    <scope>NUCLEOTIDE SEQUENCE</scope>
    <source>
        <strain evidence="4">DNF</strain>
    </source>
</reference>
<dbReference type="PANTHER" id="PTHR43639:SF1">
    <property type="entry name" value="SHORT-CHAIN DEHYDROGENASE_REDUCTASE FAMILY PROTEIN"/>
    <property type="match status" value="1"/>
</dbReference>
<dbReference type="SMART" id="SM00822">
    <property type="entry name" value="PKS_KR"/>
    <property type="match status" value="1"/>
</dbReference>
<evidence type="ECO:0000259" key="3">
    <source>
        <dbReference type="SMART" id="SM00822"/>
    </source>
</evidence>
<dbReference type="EMBL" id="OX365700">
    <property type="protein sequence ID" value="CAI4033265.1"/>
    <property type="molecule type" value="Genomic_DNA"/>
</dbReference>
<keyword evidence="5" id="KW-1185">Reference proteome</keyword>
<dbReference type="InterPro" id="IPR057326">
    <property type="entry name" value="KR_dom"/>
</dbReference>
<dbReference type="PRINTS" id="PR00081">
    <property type="entry name" value="GDHRDH"/>
</dbReference>
<dbReference type="AlphaFoldDB" id="A0AA86N244"/>
<evidence type="ECO:0000256" key="1">
    <source>
        <dbReference type="ARBA" id="ARBA00006484"/>
    </source>
</evidence>
<dbReference type="SUPFAM" id="SSF51735">
    <property type="entry name" value="NAD(P)-binding Rossmann-fold domains"/>
    <property type="match status" value="1"/>
</dbReference>
<protein>
    <submittedName>
        <fullName evidence="4">SDR family oxidoreductase</fullName>
    </submittedName>
</protein>
<name>A0AA86N244_9BACT</name>
<evidence type="ECO:0000313" key="5">
    <source>
        <dbReference type="Proteomes" id="UP001179121"/>
    </source>
</evidence>
<dbReference type="PANTHER" id="PTHR43639">
    <property type="entry name" value="OXIDOREDUCTASE, SHORT-CHAIN DEHYDROGENASE/REDUCTASE FAMILY (AFU_ORTHOLOGUE AFUA_5G02870)"/>
    <property type="match status" value="1"/>
</dbReference>
<dbReference type="GO" id="GO:0016491">
    <property type="term" value="F:oxidoreductase activity"/>
    <property type="evidence" value="ECO:0007669"/>
    <property type="project" value="UniProtKB-KW"/>
</dbReference>
<gene>
    <name evidence="4" type="ORF">DNFV4_03701</name>
</gene>
<evidence type="ECO:0000256" key="2">
    <source>
        <dbReference type="ARBA" id="ARBA00023002"/>
    </source>
</evidence>
<dbReference type="InterPro" id="IPR002347">
    <property type="entry name" value="SDR_fam"/>
</dbReference>